<dbReference type="GO" id="GO:0016491">
    <property type="term" value="F:oxidoreductase activity"/>
    <property type="evidence" value="ECO:0007669"/>
    <property type="project" value="UniProtKB-KW"/>
</dbReference>
<comment type="catalytic activity">
    <reaction evidence="7">
        <text>all-trans-4,4'-diaponeurosporene + 2 AH2 + 2 O2 = 4,4'-diaponeurosporenal + 2 A + 3 H2O</text>
        <dbReference type="Rhea" id="RHEA:56104"/>
        <dbReference type="ChEBI" id="CHEBI:13193"/>
        <dbReference type="ChEBI" id="CHEBI:15377"/>
        <dbReference type="ChEBI" id="CHEBI:15379"/>
        <dbReference type="ChEBI" id="CHEBI:17499"/>
        <dbReference type="ChEBI" id="CHEBI:62743"/>
        <dbReference type="ChEBI" id="CHEBI:79065"/>
    </reaction>
</comment>
<protein>
    <recommendedName>
        <fullName evidence="4">4,4'-diaponeurosporene oxygenase</fullName>
    </recommendedName>
    <alternativeName>
        <fullName evidence="5">4,4'-diaponeurosporene oxidase</fullName>
    </alternativeName>
    <alternativeName>
        <fullName evidence="6">Carotenoid oxidase</fullName>
    </alternativeName>
</protein>
<dbReference type="eggNOG" id="COG1233">
    <property type="taxonomic scope" value="Bacteria"/>
</dbReference>
<gene>
    <name evidence="9" type="ordered locus">Ethha_2273</name>
</gene>
<name>E6U4H9_ETHHY</name>
<evidence type="ECO:0000256" key="5">
    <source>
        <dbReference type="ARBA" id="ARBA00041900"/>
    </source>
</evidence>
<evidence type="ECO:0000256" key="2">
    <source>
        <dbReference type="ARBA" id="ARBA00037901"/>
    </source>
</evidence>
<sequence length="492" mass="54103">MKKVSIVGAGISGLTAGIYALQSGFQVTIFESHTIPGGASTSWRRKGYLFEGGLHWLTGSSPEMPLHRLWRETGALDDGVQVHNRDPFFTFDYNGQTACLYRDVEKLRAHFMALSPEDKKEIDHLCTDVKKFTKMTMPVMDIRGVKVKKKASMPVSMLFGMLPALSRMPFYANQTVREYAGRFKSPLLRLLLESIIGPTYNAAGVMFTIATLASGDGGYPEGGSLGMALRMAKRFEALGGTIRYGTPVDKVIVQNDVACGVAANGENILADAVIVTQDTLAAINTLFDEPIRDPWAEKMRRTTKPMLDTFISVGVQADLSALPERVQFIPKEPLVCGGVAEPVVGICNYAGYRGYAPEGCTAVTCTIIGDSYDYWKACRENGTYQAEKEKLAEAFIAILAERYPQTAGKIAVWDVATPLTYERYLHSYKGSWMTVMGRQNTYYPAKTEHIGQFYFAGQRLRSPGGLPVAVDSGRRAVQFLCRDTGTVFQGNS</sequence>
<evidence type="ECO:0000256" key="7">
    <source>
        <dbReference type="ARBA" id="ARBA00048532"/>
    </source>
</evidence>
<dbReference type="PANTHER" id="PTHR43734">
    <property type="entry name" value="PHYTOENE DESATURASE"/>
    <property type="match status" value="1"/>
</dbReference>
<comment type="similarity">
    <text evidence="3">Belongs to the carotenoid/retinoid oxidoreductase family. CrtP subfamily.</text>
</comment>
<evidence type="ECO:0000256" key="3">
    <source>
        <dbReference type="ARBA" id="ARBA00038194"/>
    </source>
</evidence>
<reference evidence="9 10" key="1">
    <citation type="submission" date="2010-12" db="EMBL/GenBank/DDBJ databases">
        <title>Complete sequence of Ethanoligenens harbinense YUAN-3.</title>
        <authorList>
            <person name="Lucas S."/>
            <person name="Copeland A."/>
            <person name="Lapidus A."/>
            <person name="Cheng J.-F."/>
            <person name="Bruce D."/>
            <person name="Goodwin L."/>
            <person name="Pitluck S."/>
            <person name="Chertkov O."/>
            <person name="Misra M."/>
            <person name="Detter J.C."/>
            <person name="Han C."/>
            <person name="Tapia R."/>
            <person name="Land M."/>
            <person name="Hauser L."/>
            <person name="Jeffries C."/>
            <person name="Kyrpides N."/>
            <person name="Ivanova N."/>
            <person name="Mikhailova N."/>
            <person name="Wang A."/>
            <person name="Mouttaki H."/>
            <person name="He Z."/>
            <person name="Zhou J."/>
            <person name="Hemme C.L."/>
            <person name="Woyke T."/>
        </authorList>
    </citation>
    <scope>NUCLEOTIDE SEQUENCE [LARGE SCALE GENOMIC DNA]</scope>
    <source>
        <strain evidence="10">DSM 18485 / JCM 12961 / CGMCC 1.5033 / YUAN-3</strain>
    </source>
</reference>
<dbReference type="SUPFAM" id="SSF51905">
    <property type="entry name" value="FAD/NAD(P)-binding domain"/>
    <property type="match status" value="1"/>
</dbReference>
<proteinExistence type="inferred from homology"/>
<dbReference type="PANTHER" id="PTHR43734:SF7">
    <property type="entry name" value="4,4'-DIAPONEUROSPORENE OXYGENASE"/>
    <property type="match status" value="1"/>
</dbReference>
<keyword evidence="10" id="KW-1185">Reference proteome</keyword>
<dbReference type="KEGG" id="eha:Ethha_2273"/>
<evidence type="ECO:0000256" key="6">
    <source>
        <dbReference type="ARBA" id="ARBA00042619"/>
    </source>
</evidence>
<dbReference type="HOGENOM" id="CLU_019722_3_0_9"/>
<dbReference type="InterPro" id="IPR002937">
    <property type="entry name" value="Amino_oxidase"/>
</dbReference>
<evidence type="ECO:0000313" key="9">
    <source>
        <dbReference type="EMBL" id="ADU27786.1"/>
    </source>
</evidence>
<evidence type="ECO:0000256" key="1">
    <source>
        <dbReference type="ARBA" id="ARBA00023002"/>
    </source>
</evidence>
<dbReference type="AlphaFoldDB" id="E6U4H9"/>
<dbReference type="Proteomes" id="UP000001551">
    <property type="component" value="Chromosome"/>
</dbReference>
<feature type="domain" description="Amine oxidase" evidence="8">
    <location>
        <begin position="11"/>
        <end position="478"/>
    </location>
</feature>
<evidence type="ECO:0000313" key="10">
    <source>
        <dbReference type="Proteomes" id="UP000001551"/>
    </source>
</evidence>
<dbReference type="InterPro" id="IPR036188">
    <property type="entry name" value="FAD/NAD-bd_sf"/>
</dbReference>
<comment type="pathway">
    <text evidence="2">Carotenoid biosynthesis; staphyloxanthin biosynthesis; staphyloxanthin from farnesyl diphosphate: step 3/5.</text>
</comment>
<dbReference type="EMBL" id="CP002400">
    <property type="protein sequence ID" value="ADU27786.1"/>
    <property type="molecule type" value="Genomic_DNA"/>
</dbReference>
<evidence type="ECO:0000259" key="8">
    <source>
        <dbReference type="Pfam" id="PF01593"/>
    </source>
</evidence>
<dbReference type="STRING" id="663278.Ethha_2273"/>
<dbReference type="Pfam" id="PF01593">
    <property type="entry name" value="Amino_oxidase"/>
    <property type="match status" value="1"/>
</dbReference>
<organism evidence="9 10">
    <name type="scientific">Ethanoligenens harbinense (strain DSM 18485 / JCM 12961 / CGMCC 1.5033 / YUAN-3)</name>
    <dbReference type="NCBI Taxonomy" id="663278"/>
    <lineage>
        <taxon>Bacteria</taxon>
        <taxon>Bacillati</taxon>
        <taxon>Bacillota</taxon>
        <taxon>Clostridia</taxon>
        <taxon>Eubacteriales</taxon>
        <taxon>Oscillospiraceae</taxon>
        <taxon>Ethanoligenens</taxon>
    </lineage>
</organism>
<dbReference type="Gene3D" id="3.50.50.60">
    <property type="entry name" value="FAD/NAD(P)-binding domain"/>
    <property type="match status" value="2"/>
</dbReference>
<dbReference type="RefSeq" id="WP_013486134.1">
    <property type="nucleotide sequence ID" value="NC_014828.1"/>
</dbReference>
<keyword evidence="1" id="KW-0560">Oxidoreductase</keyword>
<accession>E6U4H9</accession>
<evidence type="ECO:0000256" key="4">
    <source>
        <dbReference type="ARBA" id="ARBA00039159"/>
    </source>
</evidence>